<evidence type="ECO:0000313" key="1">
    <source>
        <dbReference type="EMBL" id="TWH06036.1"/>
    </source>
</evidence>
<dbReference type="SUPFAM" id="SSF52540">
    <property type="entry name" value="P-loop containing nucleoside triphosphate hydrolases"/>
    <property type="match status" value="1"/>
</dbReference>
<keyword evidence="1" id="KW-0418">Kinase</keyword>
<reference evidence="1 2" key="1">
    <citation type="submission" date="2019-07" db="EMBL/GenBank/DDBJ databases">
        <title>Genome sequencing of lignin-degrading bacterial isolates.</title>
        <authorList>
            <person name="Gladden J."/>
        </authorList>
    </citation>
    <scope>NUCLEOTIDE SEQUENCE [LARGE SCALE GENOMIC DNA]</scope>
    <source>
        <strain evidence="1 2">J19</strain>
    </source>
</reference>
<accession>A0A562D8I3</accession>
<evidence type="ECO:0000313" key="2">
    <source>
        <dbReference type="Proteomes" id="UP000321583"/>
    </source>
</evidence>
<dbReference type="InterPro" id="IPR027417">
    <property type="entry name" value="P-loop_NTPase"/>
</dbReference>
<gene>
    <name evidence="1" type="ORF">L613_004900000100</name>
</gene>
<keyword evidence="1" id="KW-0808">Transferase</keyword>
<dbReference type="PANTHER" id="PTHR10285">
    <property type="entry name" value="URIDINE KINASE"/>
    <property type="match status" value="1"/>
</dbReference>
<keyword evidence="2" id="KW-1185">Reference proteome</keyword>
<protein>
    <submittedName>
        <fullName evidence="1">D-glycerate 3-kinase</fullName>
    </submittedName>
</protein>
<proteinExistence type="predicted"/>
<dbReference type="Proteomes" id="UP000321583">
    <property type="component" value="Unassembled WGS sequence"/>
</dbReference>
<organism evidence="1 2">
    <name type="scientific">Pseudoxanthomonas taiwanensis J19</name>
    <dbReference type="NCBI Taxonomy" id="935569"/>
    <lineage>
        <taxon>Bacteria</taxon>
        <taxon>Pseudomonadati</taxon>
        <taxon>Pseudomonadota</taxon>
        <taxon>Gammaproteobacteria</taxon>
        <taxon>Lysobacterales</taxon>
        <taxon>Lysobacteraceae</taxon>
        <taxon>Pseudoxanthomonas</taxon>
    </lineage>
</organism>
<sequence length="284" mass="30947">MRGRGRYCGAMDSDAHTAGFPAARVRAVLASVPARPGLQVLGISGLQGSGKSTLAAQVVAEAAAAGLSAACLSLDDVYLDRAARQRLAAGVHPLLATRGPPGTHDLALALATIDALRAGRTVPLPRFDKLADDRLPAERWPRPQRPLDLLVLEGWCLGVPAEDNAALVEPVNALEAREDPDGTWRRYCNTALARDYPALWARLDRLWFLQPPDFQAVYAWRWQQEQALQATSGRRGMDRPALERFVQHYERVSRQALRTLPGLADAVLRLDHARRVKDAPAPAA</sequence>
<dbReference type="EMBL" id="VLJS01000079">
    <property type="protein sequence ID" value="TWH06036.1"/>
    <property type="molecule type" value="Genomic_DNA"/>
</dbReference>
<dbReference type="AlphaFoldDB" id="A0A562D8I3"/>
<dbReference type="Gene3D" id="3.40.50.300">
    <property type="entry name" value="P-loop containing nucleotide triphosphate hydrolases"/>
    <property type="match status" value="1"/>
</dbReference>
<name>A0A562D8I3_9GAMM</name>
<comment type="caution">
    <text evidence="1">The sequence shown here is derived from an EMBL/GenBank/DDBJ whole genome shotgun (WGS) entry which is preliminary data.</text>
</comment>
<dbReference type="GO" id="GO:0016301">
    <property type="term" value="F:kinase activity"/>
    <property type="evidence" value="ECO:0007669"/>
    <property type="project" value="UniProtKB-KW"/>
</dbReference>